<evidence type="ECO:0000313" key="11">
    <source>
        <dbReference type="Proteomes" id="UP000614601"/>
    </source>
</evidence>
<dbReference type="PANTHER" id="PTHR42673:SF4">
    <property type="entry name" value="MALEYLACETOACETATE ISOMERASE"/>
    <property type="match status" value="1"/>
</dbReference>
<dbReference type="OrthoDB" id="202840at2759"/>
<evidence type="ECO:0000256" key="7">
    <source>
        <dbReference type="ARBA" id="ARBA00023232"/>
    </source>
</evidence>
<dbReference type="NCBIfam" id="TIGR01262">
    <property type="entry name" value="maiA"/>
    <property type="match status" value="1"/>
</dbReference>
<gene>
    <name evidence="10" type="ORF">BOKJ2_LOCUS1873</name>
</gene>
<evidence type="ECO:0000256" key="4">
    <source>
        <dbReference type="ARBA" id="ARBA00010007"/>
    </source>
</evidence>
<dbReference type="GO" id="GO:0016034">
    <property type="term" value="F:maleylacetoacetate isomerase activity"/>
    <property type="evidence" value="ECO:0007669"/>
    <property type="project" value="UniProtKB-EC"/>
</dbReference>
<reference evidence="10" key="1">
    <citation type="submission" date="2020-09" db="EMBL/GenBank/DDBJ databases">
        <authorList>
            <person name="Kikuchi T."/>
        </authorList>
    </citation>
    <scope>NUCLEOTIDE SEQUENCE</scope>
    <source>
        <strain evidence="10">SH1</strain>
    </source>
</reference>
<evidence type="ECO:0000256" key="3">
    <source>
        <dbReference type="ARBA" id="ARBA00004671"/>
    </source>
</evidence>
<dbReference type="InterPro" id="IPR036249">
    <property type="entry name" value="Thioredoxin-like_sf"/>
</dbReference>
<dbReference type="SFLD" id="SFLDS00019">
    <property type="entry name" value="Glutathione_Transferase_(cytos"/>
    <property type="match status" value="1"/>
</dbReference>
<name>A0A811JV96_9BILA</name>
<dbReference type="PANTHER" id="PTHR42673">
    <property type="entry name" value="MALEYLACETOACETATE ISOMERASE"/>
    <property type="match status" value="1"/>
</dbReference>
<dbReference type="EMBL" id="CAJFCW020000001">
    <property type="protein sequence ID" value="CAG9084695.1"/>
    <property type="molecule type" value="Genomic_DNA"/>
</dbReference>
<evidence type="ECO:0000256" key="6">
    <source>
        <dbReference type="ARBA" id="ARBA00022878"/>
    </source>
</evidence>
<dbReference type="PROSITE" id="PS50404">
    <property type="entry name" value="GST_NTER"/>
    <property type="match status" value="1"/>
</dbReference>
<feature type="domain" description="GST N-terminal" evidence="8">
    <location>
        <begin position="3"/>
        <end position="84"/>
    </location>
</feature>
<dbReference type="AlphaFoldDB" id="A0A811JV96"/>
<dbReference type="GO" id="GO:0005737">
    <property type="term" value="C:cytoplasm"/>
    <property type="evidence" value="ECO:0007669"/>
    <property type="project" value="InterPro"/>
</dbReference>
<dbReference type="Gene3D" id="3.40.30.10">
    <property type="entry name" value="Glutaredoxin"/>
    <property type="match status" value="1"/>
</dbReference>
<dbReference type="InterPro" id="IPR010987">
    <property type="entry name" value="Glutathione-S-Trfase_C-like"/>
</dbReference>
<feature type="domain" description="GST C-terminal" evidence="9">
    <location>
        <begin position="90"/>
        <end position="209"/>
    </location>
</feature>
<dbReference type="InterPro" id="IPR004046">
    <property type="entry name" value="GST_C"/>
</dbReference>
<dbReference type="Pfam" id="PF14497">
    <property type="entry name" value="GST_C_3"/>
    <property type="match status" value="1"/>
</dbReference>
<evidence type="ECO:0000256" key="5">
    <source>
        <dbReference type="ARBA" id="ARBA00013199"/>
    </source>
</evidence>
<organism evidence="10 11">
    <name type="scientific">Bursaphelenchus okinawaensis</name>
    <dbReference type="NCBI Taxonomy" id="465554"/>
    <lineage>
        <taxon>Eukaryota</taxon>
        <taxon>Metazoa</taxon>
        <taxon>Ecdysozoa</taxon>
        <taxon>Nematoda</taxon>
        <taxon>Chromadorea</taxon>
        <taxon>Rhabditida</taxon>
        <taxon>Tylenchina</taxon>
        <taxon>Tylenchomorpha</taxon>
        <taxon>Aphelenchoidea</taxon>
        <taxon>Aphelenchoididae</taxon>
        <taxon>Bursaphelenchus</taxon>
    </lineage>
</organism>
<dbReference type="Gene3D" id="1.20.1050.10">
    <property type="match status" value="1"/>
</dbReference>
<comment type="pathway">
    <text evidence="3">Amino-acid degradation; L-phenylalanine degradation; acetoacetate and fumarate from L-phenylalanine: step 5/6.</text>
</comment>
<evidence type="ECO:0000313" key="10">
    <source>
        <dbReference type="EMBL" id="CAD5207189.1"/>
    </source>
</evidence>
<dbReference type="InterPro" id="IPR040079">
    <property type="entry name" value="Glutathione_S-Trfase"/>
</dbReference>
<evidence type="ECO:0000259" key="9">
    <source>
        <dbReference type="PROSITE" id="PS50405"/>
    </source>
</evidence>
<accession>A0A811JV96</accession>
<dbReference type="SUPFAM" id="SSF47616">
    <property type="entry name" value="GST C-terminal domain-like"/>
    <property type="match status" value="1"/>
</dbReference>
<dbReference type="Pfam" id="PF02798">
    <property type="entry name" value="GST_N"/>
    <property type="match status" value="1"/>
</dbReference>
<comment type="caution">
    <text evidence="10">The sequence shown here is derived from an EMBL/GenBank/DDBJ whole genome shotgun (WGS) entry which is preliminary data.</text>
</comment>
<protein>
    <recommendedName>
        <fullName evidence="5">maleylacetoacetate isomerase</fullName>
        <ecNumber evidence="5">5.2.1.2</ecNumber>
    </recommendedName>
</protein>
<dbReference type="EMBL" id="CAJFDH010000001">
    <property type="protein sequence ID" value="CAD5207189.1"/>
    <property type="molecule type" value="Genomic_DNA"/>
</dbReference>
<dbReference type="InterPro" id="IPR005955">
    <property type="entry name" value="GST_Zeta"/>
</dbReference>
<dbReference type="GO" id="GO:0006749">
    <property type="term" value="P:glutathione metabolic process"/>
    <property type="evidence" value="ECO:0007669"/>
    <property type="project" value="TreeGrafter"/>
</dbReference>
<evidence type="ECO:0000259" key="8">
    <source>
        <dbReference type="PROSITE" id="PS50404"/>
    </source>
</evidence>
<comment type="similarity">
    <text evidence="4">Belongs to the GST superfamily. Zeta family.</text>
</comment>
<keyword evidence="7" id="KW-0585">Phenylalanine catabolism</keyword>
<dbReference type="SFLD" id="SFLDG00358">
    <property type="entry name" value="Main_(cytGST)"/>
    <property type="match status" value="1"/>
</dbReference>
<sequence>MSTGLVLYSYYKSSCTWRVRAALAYKGLEYTTKLVNVANADNMMPAYLKLNPSGNLPTLIHNGQVLTESMAILEYLEEVFPDRKQLLPTDPITRAKIRTICSLIVVGIQPLQTPKVYQHSGRTERFAVEMTVLGLHALEDQLKSTAGTHCVGNEMSLADIVFVPQLHNAVTKFKIKLDNLPIVKKLYANLREHDCFATTHPTKQPDAQASDLSSCRSTTSLTFNLGKSSSDENNDTFGKE</sequence>
<dbReference type="Proteomes" id="UP000783686">
    <property type="component" value="Unassembled WGS sequence"/>
</dbReference>
<comment type="cofactor">
    <cofactor evidence="2">
        <name>glutathione</name>
        <dbReference type="ChEBI" id="CHEBI:57925"/>
    </cofactor>
</comment>
<dbReference type="Proteomes" id="UP000614601">
    <property type="component" value="Unassembled WGS sequence"/>
</dbReference>
<dbReference type="EC" id="5.2.1.2" evidence="5"/>
<dbReference type="GO" id="GO:0006572">
    <property type="term" value="P:L-tyrosine catabolic process"/>
    <property type="evidence" value="ECO:0007669"/>
    <property type="project" value="UniProtKB-KW"/>
</dbReference>
<dbReference type="SUPFAM" id="SSF52833">
    <property type="entry name" value="Thioredoxin-like"/>
    <property type="match status" value="1"/>
</dbReference>
<dbReference type="GO" id="GO:0004364">
    <property type="term" value="F:glutathione transferase activity"/>
    <property type="evidence" value="ECO:0007669"/>
    <property type="project" value="TreeGrafter"/>
</dbReference>
<dbReference type="InterPro" id="IPR004045">
    <property type="entry name" value="Glutathione_S-Trfase_N"/>
</dbReference>
<evidence type="ECO:0000256" key="1">
    <source>
        <dbReference type="ARBA" id="ARBA00001622"/>
    </source>
</evidence>
<comment type="catalytic activity">
    <reaction evidence="1">
        <text>4-maleylacetoacetate = 4-fumarylacetoacetate</text>
        <dbReference type="Rhea" id="RHEA:14817"/>
        <dbReference type="ChEBI" id="CHEBI:17105"/>
        <dbReference type="ChEBI" id="CHEBI:18034"/>
        <dbReference type="EC" id="5.2.1.2"/>
    </reaction>
</comment>
<evidence type="ECO:0000256" key="2">
    <source>
        <dbReference type="ARBA" id="ARBA00001955"/>
    </source>
</evidence>
<keyword evidence="11" id="KW-1185">Reference proteome</keyword>
<dbReference type="GO" id="GO:0006559">
    <property type="term" value="P:L-phenylalanine catabolic process"/>
    <property type="evidence" value="ECO:0007669"/>
    <property type="project" value="UniProtKB-UniPathway"/>
</dbReference>
<dbReference type="PROSITE" id="PS50405">
    <property type="entry name" value="GST_CTER"/>
    <property type="match status" value="1"/>
</dbReference>
<keyword evidence="6" id="KW-0828">Tyrosine catabolism</keyword>
<dbReference type="UniPathway" id="UPA00139">
    <property type="reaction ID" value="UER00340"/>
</dbReference>
<dbReference type="InterPro" id="IPR036282">
    <property type="entry name" value="Glutathione-S-Trfase_C_sf"/>
</dbReference>
<proteinExistence type="inferred from homology"/>